<organism evidence="1 2">
    <name type="scientific">Sphingomonas panacisoli</name>
    <dbReference type="NCBI Taxonomy" id="1813879"/>
    <lineage>
        <taxon>Bacteria</taxon>
        <taxon>Pseudomonadati</taxon>
        <taxon>Pseudomonadota</taxon>
        <taxon>Alphaproteobacteria</taxon>
        <taxon>Sphingomonadales</taxon>
        <taxon>Sphingomonadaceae</taxon>
        <taxon>Sphingomonas</taxon>
    </lineage>
</organism>
<accession>A0A5B8LIL4</accession>
<sequence length="193" mass="21420">MTFDPTKFFATLRIKLGRLSQLQVNGFNAVLKACEGAPLSYAAYMLATAWHETGATMQPVRESPNASEAWRKKNLRYWPHYGRGYVQVTWPKNYAWLDAEAAASGLTQPGDILANLDLAMRPDIAALALRKGMEEGRYDAQGKKMSQRLPAQGAASITQYINARYLVNVQDRAAMVAGYAKIFENALLDGGWK</sequence>
<dbReference type="AlphaFoldDB" id="A0A5B8LIL4"/>
<dbReference type="InterPro" id="IPR023346">
    <property type="entry name" value="Lysozyme-like_dom_sf"/>
</dbReference>
<reference evidence="1 2" key="1">
    <citation type="submission" date="2019-07" db="EMBL/GenBank/DDBJ databases">
        <title>Full genome sequence of Sphingomonas sp. 4R-6-7(HKS19).</title>
        <authorList>
            <person name="Im W.-T."/>
        </authorList>
    </citation>
    <scope>NUCLEOTIDE SEQUENCE [LARGE SCALE GENOMIC DNA]</scope>
    <source>
        <strain evidence="1 2">HKS19</strain>
    </source>
</reference>
<protein>
    <recommendedName>
        <fullName evidence="3">Glycoside hydrolase family 19 catalytic domain-containing protein</fullName>
    </recommendedName>
</protein>
<evidence type="ECO:0008006" key="3">
    <source>
        <dbReference type="Google" id="ProtNLM"/>
    </source>
</evidence>
<evidence type="ECO:0000313" key="1">
    <source>
        <dbReference type="EMBL" id="QDZ07442.1"/>
    </source>
</evidence>
<dbReference type="OrthoDB" id="3078754at2"/>
<dbReference type="KEGG" id="spai:FPZ24_08085"/>
<dbReference type="Proteomes" id="UP000315673">
    <property type="component" value="Chromosome"/>
</dbReference>
<dbReference type="SUPFAM" id="SSF53955">
    <property type="entry name" value="Lysozyme-like"/>
    <property type="match status" value="1"/>
</dbReference>
<gene>
    <name evidence="1" type="ORF">FPZ24_08085</name>
</gene>
<dbReference type="EMBL" id="CP042306">
    <property type="protein sequence ID" value="QDZ07442.1"/>
    <property type="molecule type" value="Genomic_DNA"/>
</dbReference>
<dbReference type="Gene3D" id="1.10.530.10">
    <property type="match status" value="1"/>
</dbReference>
<keyword evidence="2" id="KW-1185">Reference proteome</keyword>
<name>A0A5B8LIL4_9SPHN</name>
<proteinExistence type="predicted"/>
<dbReference type="RefSeq" id="WP_146570892.1">
    <property type="nucleotide sequence ID" value="NZ_CP042306.1"/>
</dbReference>
<evidence type="ECO:0000313" key="2">
    <source>
        <dbReference type="Proteomes" id="UP000315673"/>
    </source>
</evidence>